<protein>
    <recommendedName>
        <fullName evidence="1">Tll0287-like domain-containing protein</fullName>
    </recommendedName>
</protein>
<dbReference type="RefSeq" id="WP_218143897.1">
    <property type="nucleotide sequence ID" value="NZ_FOCP01000001.1"/>
</dbReference>
<accession>A0A1H8ART2</accession>
<dbReference type="EMBL" id="FOCP01000001">
    <property type="protein sequence ID" value="SEM72674.1"/>
    <property type="molecule type" value="Genomic_DNA"/>
</dbReference>
<gene>
    <name evidence="2" type="ORF">SAMN05216325_101272</name>
</gene>
<dbReference type="InterPro" id="IPR021796">
    <property type="entry name" value="Tll0287-like_dom"/>
</dbReference>
<dbReference type="Pfam" id="PF11845">
    <property type="entry name" value="Tll0287-like"/>
    <property type="match status" value="1"/>
</dbReference>
<dbReference type="STRING" id="917.SAMN05216326_11173"/>
<name>A0A1H8ART2_9PROT</name>
<dbReference type="Proteomes" id="UP000199459">
    <property type="component" value="Unassembled WGS sequence"/>
</dbReference>
<evidence type="ECO:0000313" key="3">
    <source>
        <dbReference type="Proteomes" id="UP000199459"/>
    </source>
</evidence>
<evidence type="ECO:0000313" key="2">
    <source>
        <dbReference type="EMBL" id="SEM72674.1"/>
    </source>
</evidence>
<sequence length="191" mass="20468">MGNTLAILLLSLSAHLAAEQVDTRQLEEKSKQLAAQLGMQLKARLKTAIEAGGPASAISVCNVSAPRIAEELSKDGWSVGRTSLKLRNPANRPDEWERATLLAFDQQLASGAAAASLQHSTIESREGETRYRFMKAIPIDGVCLACHGEQIAGPVQTALVEKYPHDEATGYKSGELRGAFTISKTLDGKPD</sequence>
<proteinExistence type="predicted"/>
<reference evidence="2 3" key="1">
    <citation type="submission" date="2016-10" db="EMBL/GenBank/DDBJ databases">
        <authorList>
            <person name="de Groot N.N."/>
        </authorList>
    </citation>
    <scope>NUCLEOTIDE SEQUENCE [LARGE SCALE GENOMIC DNA]</scope>
    <source>
        <strain evidence="2 3">Nm22</strain>
    </source>
</reference>
<organism evidence="2 3">
    <name type="scientific">Nitrosomonas marina</name>
    <dbReference type="NCBI Taxonomy" id="917"/>
    <lineage>
        <taxon>Bacteria</taxon>
        <taxon>Pseudomonadati</taxon>
        <taxon>Pseudomonadota</taxon>
        <taxon>Betaproteobacteria</taxon>
        <taxon>Nitrosomonadales</taxon>
        <taxon>Nitrosomonadaceae</taxon>
        <taxon>Nitrosomonas</taxon>
    </lineage>
</organism>
<evidence type="ECO:0000259" key="1">
    <source>
        <dbReference type="Pfam" id="PF11845"/>
    </source>
</evidence>
<feature type="domain" description="Tll0287-like" evidence="1">
    <location>
        <begin position="25"/>
        <end position="183"/>
    </location>
</feature>
<dbReference type="AlphaFoldDB" id="A0A1H8ART2"/>